<feature type="transmembrane region" description="Helical" evidence="1">
    <location>
        <begin position="41"/>
        <end position="62"/>
    </location>
</feature>
<sequence length="423" mass="45743">MSEPSTTTRGRAALSERLSETSALRSLVERTRAPRLGIARAARAVSVAGWAVLVVGVIAWVAGRRLGWVELVVLGATLVTTFVAALIFTLGRHPYEVSLRMSDRRVVVGERAMAGVTVRNAAAHPVLPARVELPVGAAEVGFHLPGLAAGEDHEEIFAIPTSRRSVIQVGPVRTVRGDPLGLMRRGVSWGEPEELYVHPRTVVLSSSAAGFIHDLEGKPTRDVTSADLSFHALREYVPGDDRRYVHWRTSARAGKLMVRQFEETRRSHLVVGMSRGERDYGDDEEFETAVSTLGSLALQAMREEKDLTTLTSHETLRAVSPGQYLDTLTRIERGGGPSGVLSIAHQISRDVERASMVVLICGSTVAPDQLRAAGAVLPVDARAFAVQVVAGAETAVHTVGVVTVLTIGELSELRRGFRKAERR</sequence>
<keyword evidence="1" id="KW-0812">Transmembrane</keyword>
<accession>A0A2Y8ZVP6</accession>
<evidence type="ECO:0000313" key="3">
    <source>
        <dbReference type="EMBL" id="SSA36440.1"/>
    </source>
</evidence>
<dbReference type="OrthoDB" id="9812729at2"/>
<dbReference type="RefSeq" id="WP_110850641.1">
    <property type="nucleotide sequence ID" value="NZ_QKLZ01000001.1"/>
</dbReference>
<feature type="domain" description="DUF58" evidence="2">
    <location>
        <begin position="233"/>
        <end position="404"/>
    </location>
</feature>
<name>A0A2Y8ZVP6_9MICO</name>
<dbReference type="EMBL" id="UETB01000001">
    <property type="protein sequence ID" value="SSA36440.1"/>
    <property type="molecule type" value="Genomic_DNA"/>
</dbReference>
<dbReference type="InterPro" id="IPR002881">
    <property type="entry name" value="DUF58"/>
</dbReference>
<reference evidence="3 4" key="1">
    <citation type="submission" date="2016-10" db="EMBL/GenBank/DDBJ databases">
        <authorList>
            <person name="Cai Z."/>
        </authorList>
    </citation>
    <scope>NUCLEOTIDE SEQUENCE [LARGE SCALE GENOMIC DNA]</scope>
    <source>
        <strain evidence="3 4">CGMCC 1.10826</strain>
    </source>
</reference>
<dbReference type="PANTHER" id="PTHR34351:SF1">
    <property type="entry name" value="SLR1927 PROTEIN"/>
    <property type="match status" value="1"/>
</dbReference>
<dbReference type="Proteomes" id="UP000250222">
    <property type="component" value="Unassembled WGS sequence"/>
</dbReference>
<keyword evidence="4" id="KW-1185">Reference proteome</keyword>
<keyword evidence="1" id="KW-0472">Membrane</keyword>
<organism evidence="3 4">
    <name type="scientific">Georgenia satyanarayanai</name>
    <dbReference type="NCBI Taxonomy" id="860221"/>
    <lineage>
        <taxon>Bacteria</taxon>
        <taxon>Bacillati</taxon>
        <taxon>Actinomycetota</taxon>
        <taxon>Actinomycetes</taxon>
        <taxon>Micrococcales</taxon>
        <taxon>Bogoriellaceae</taxon>
        <taxon>Georgenia</taxon>
    </lineage>
</organism>
<evidence type="ECO:0000313" key="4">
    <source>
        <dbReference type="Proteomes" id="UP000250222"/>
    </source>
</evidence>
<proteinExistence type="predicted"/>
<evidence type="ECO:0000259" key="2">
    <source>
        <dbReference type="Pfam" id="PF01882"/>
    </source>
</evidence>
<gene>
    <name evidence="3" type="ORF">SAMN05216184_10199</name>
</gene>
<dbReference type="AlphaFoldDB" id="A0A2Y8ZVP6"/>
<dbReference type="PANTHER" id="PTHR34351">
    <property type="entry name" value="SLR1927 PROTEIN-RELATED"/>
    <property type="match status" value="1"/>
</dbReference>
<dbReference type="Pfam" id="PF01882">
    <property type="entry name" value="DUF58"/>
    <property type="match status" value="1"/>
</dbReference>
<keyword evidence="1" id="KW-1133">Transmembrane helix</keyword>
<feature type="transmembrane region" description="Helical" evidence="1">
    <location>
        <begin position="68"/>
        <end position="91"/>
    </location>
</feature>
<protein>
    <submittedName>
        <fullName evidence="3">Uncharacterized conserved protein, DUF58 family, contains vWF domain</fullName>
    </submittedName>
</protein>
<evidence type="ECO:0000256" key="1">
    <source>
        <dbReference type="SAM" id="Phobius"/>
    </source>
</evidence>